<protein>
    <submittedName>
        <fullName evidence="1">Uncharacterized protein</fullName>
    </submittedName>
</protein>
<dbReference type="EMBL" id="MU006322">
    <property type="protein sequence ID" value="KAF2847927.1"/>
    <property type="molecule type" value="Genomic_DNA"/>
</dbReference>
<dbReference type="Proteomes" id="UP000799423">
    <property type="component" value="Unassembled WGS sequence"/>
</dbReference>
<proteinExistence type="predicted"/>
<evidence type="ECO:0000313" key="1">
    <source>
        <dbReference type="EMBL" id="KAF2847927.1"/>
    </source>
</evidence>
<reference evidence="1" key="1">
    <citation type="submission" date="2020-01" db="EMBL/GenBank/DDBJ databases">
        <authorList>
            <consortium name="DOE Joint Genome Institute"/>
            <person name="Haridas S."/>
            <person name="Albert R."/>
            <person name="Binder M."/>
            <person name="Bloem J."/>
            <person name="Labutti K."/>
            <person name="Salamov A."/>
            <person name="Andreopoulos B."/>
            <person name="Baker S.E."/>
            <person name="Barry K."/>
            <person name="Bills G."/>
            <person name="Bluhm B.H."/>
            <person name="Cannon C."/>
            <person name="Castanera R."/>
            <person name="Culley D.E."/>
            <person name="Daum C."/>
            <person name="Ezra D."/>
            <person name="Gonzalez J.B."/>
            <person name="Henrissat B."/>
            <person name="Kuo A."/>
            <person name="Liang C."/>
            <person name="Lipzen A."/>
            <person name="Lutzoni F."/>
            <person name="Magnuson J."/>
            <person name="Mondo S."/>
            <person name="Nolan M."/>
            <person name="Ohm R."/>
            <person name="Pangilinan J."/>
            <person name="Park H.-J."/>
            <person name="Ramirez L."/>
            <person name="Alfaro M."/>
            <person name="Sun H."/>
            <person name="Tritt A."/>
            <person name="Yoshinaga Y."/>
            <person name="Zwiers L.-H."/>
            <person name="Turgeon B.G."/>
            <person name="Goodwin S.B."/>
            <person name="Spatafora J.W."/>
            <person name="Crous P.W."/>
            <person name="Grigoriev I.V."/>
        </authorList>
    </citation>
    <scope>NUCLEOTIDE SEQUENCE</scope>
    <source>
        <strain evidence="1">IPT5</strain>
    </source>
</reference>
<dbReference type="AlphaFoldDB" id="A0A6A7AZW8"/>
<sequence>MCLGGYLQVPSGGTRDTGLRGIVDPDKALSLPGGLTHLRAPPSCHQFCKRCCRSGFPTLLLFRLQLFRKPKGGLNNEYDQVISVIRLVCQSMYLWAFNVSGFDARFHISRNCERSRLTHSYSPQMSGGAVETCLLKALKLELQKYAPCFFVKYLLHRLSLQNFKGTPSLPVPNDDKTSILI</sequence>
<accession>A0A6A7AZW8</accession>
<name>A0A6A7AZW8_9PLEO</name>
<evidence type="ECO:0000313" key="2">
    <source>
        <dbReference type="Proteomes" id="UP000799423"/>
    </source>
</evidence>
<gene>
    <name evidence="1" type="ORF">T440DRAFT_185192</name>
</gene>
<keyword evidence="2" id="KW-1185">Reference proteome</keyword>
<organism evidence="1 2">
    <name type="scientific">Plenodomus tracheiphilus IPT5</name>
    <dbReference type="NCBI Taxonomy" id="1408161"/>
    <lineage>
        <taxon>Eukaryota</taxon>
        <taxon>Fungi</taxon>
        <taxon>Dikarya</taxon>
        <taxon>Ascomycota</taxon>
        <taxon>Pezizomycotina</taxon>
        <taxon>Dothideomycetes</taxon>
        <taxon>Pleosporomycetidae</taxon>
        <taxon>Pleosporales</taxon>
        <taxon>Pleosporineae</taxon>
        <taxon>Leptosphaeriaceae</taxon>
        <taxon>Plenodomus</taxon>
    </lineage>
</organism>